<dbReference type="SUPFAM" id="SSF88946">
    <property type="entry name" value="Sigma2 domain of RNA polymerase sigma factors"/>
    <property type="match status" value="1"/>
</dbReference>
<keyword evidence="2" id="KW-0805">Transcription regulation</keyword>
<dbReference type="PANTHER" id="PTHR30376">
    <property type="entry name" value="SIGMA FACTOR RPOH HEAT SHOCK RELATED"/>
    <property type="match status" value="1"/>
</dbReference>
<dbReference type="GO" id="GO:0003677">
    <property type="term" value="F:DNA binding"/>
    <property type="evidence" value="ECO:0007669"/>
    <property type="project" value="UniProtKB-KW"/>
</dbReference>
<gene>
    <name evidence="8" type="primary">sigE_2</name>
    <name evidence="8" type="ORF">GsuE55_37420</name>
</gene>
<dbReference type="PANTHER" id="PTHR30376:SF3">
    <property type="entry name" value="RNA POLYMERASE SIGMA FACTOR RPOH"/>
    <property type="match status" value="1"/>
</dbReference>
<keyword evidence="4" id="KW-0238">DNA-binding</keyword>
<feature type="domain" description="RNA polymerase sigma-70 region 4" evidence="7">
    <location>
        <begin position="140"/>
        <end position="192"/>
    </location>
</feature>
<sequence length="211" mass="23956">MTSESVVCSTFSEEEREKIAAENYPLIHYVARGFLSSGVPYEELVGAATIGFVKALNSYNQEREAKFSTFAINCMKNEVLLLLRKELKHQYHCVSMEKVLSRGSRSGRDFLVEHTIAASDKDELASRAIQEEEKDLLFRVLEHLSPRDRYILIYRYGLDRGIVKTQKEVAEAVGMSQANVSKVEKAILKRVRMLIQREMKLGDSRDGDGSC</sequence>
<evidence type="ECO:0000256" key="4">
    <source>
        <dbReference type="ARBA" id="ARBA00023125"/>
    </source>
</evidence>
<dbReference type="InterPro" id="IPR007627">
    <property type="entry name" value="RNA_pol_sigma70_r2"/>
</dbReference>
<dbReference type="NCBIfam" id="TIGR02937">
    <property type="entry name" value="sigma70-ECF"/>
    <property type="match status" value="1"/>
</dbReference>
<comment type="similarity">
    <text evidence="1">Belongs to the sigma-70 factor family.</text>
</comment>
<keyword evidence="5" id="KW-0804">Transcription</keyword>
<dbReference type="InterPro" id="IPR050813">
    <property type="entry name" value="Sigma-70_Factor"/>
</dbReference>
<evidence type="ECO:0000256" key="3">
    <source>
        <dbReference type="ARBA" id="ARBA00023082"/>
    </source>
</evidence>
<geneLocation type="plasmid" evidence="8 9">
    <name>pGspE55-1</name>
</geneLocation>
<dbReference type="Pfam" id="PF04542">
    <property type="entry name" value="Sigma70_r2"/>
    <property type="match status" value="1"/>
</dbReference>
<proteinExistence type="inferred from homology"/>
<dbReference type="InterPro" id="IPR007630">
    <property type="entry name" value="RNA_pol_sigma70_r4"/>
</dbReference>
<dbReference type="InterPro" id="IPR014284">
    <property type="entry name" value="RNA_pol_sigma-70_dom"/>
</dbReference>
<protein>
    <submittedName>
        <fullName evidence="8">RNA polymerase sigma factor</fullName>
    </submittedName>
</protein>
<feature type="domain" description="RNA polymerase sigma-70 region 2" evidence="6">
    <location>
        <begin position="21"/>
        <end position="86"/>
    </location>
</feature>
<dbReference type="RefSeq" id="WP_172418886.1">
    <property type="nucleotide sequence ID" value="NZ_AP022558.1"/>
</dbReference>
<evidence type="ECO:0000256" key="5">
    <source>
        <dbReference type="ARBA" id="ARBA00023163"/>
    </source>
</evidence>
<dbReference type="Proteomes" id="UP000501421">
    <property type="component" value="Plasmid pGspE55-1"/>
</dbReference>
<reference evidence="9" key="1">
    <citation type="journal article" date="2020" name="Microbiol. Resour. Announc.">
        <title>Complete Genome Sequence of Geobacillus sp. Strain E55-1, Isolated from Mine Geyser in Japan.</title>
        <authorList>
            <person name="Miyazaki K."/>
            <person name="Hase E."/>
            <person name="Tokito N."/>
        </authorList>
    </citation>
    <scope>NUCLEOTIDE SEQUENCE [LARGE SCALE GENOMIC DNA]</scope>
    <source>
        <strain evidence="9">E55-1</strain>
        <plasmid evidence="9">pGspE55-1</plasmid>
    </source>
</reference>
<organism evidence="8 9">
    <name type="scientific">Geobacillus subterraneus</name>
    <dbReference type="NCBI Taxonomy" id="129338"/>
    <lineage>
        <taxon>Bacteria</taxon>
        <taxon>Bacillati</taxon>
        <taxon>Bacillota</taxon>
        <taxon>Bacilli</taxon>
        <taxon>Bacillales</taxon>
        <taxon>Anoxybacillaceae</taxon>
        <taxon>Geobacillus</taxon>
    </lineage>
</organism>
<dbReference type="InterPro" id="IPR013325">
    <property type="entry name" value="RNA_pol_sigma_r2"/>
</dbReference>
<name>A0A679FV97_9BACL</name>
<evidence type="ECO:0000256" key="1">
    <source>
        <dbReference type="ARBA" id="ARBA00007788"/>
    </source>
</evidence>
<accession>A0A679FV97</accession>
<dbReference type="SUPFAM" id="SSF88659">
    <property type="entry name" value="Sigma3 and sigma4 domains of RNA polymerase sigma factors"/>
    <property type="match status" value="1"/>
</dbReference>
<dbReference type="InterPro" id="IPR036388">
    <property type="entry name" value="WH-like_DNA-bd_sf"/>
</dbReference>
<evidence type="ECO:0000256" key="2">
    <source>
        <dbReference type="ARBA" id="ARBA00023015"/>
    </source>
</evidence>
<keyword evidence="9" id="KW-1185">Reference proteome</keyword>
<dbReference type="GO" id="GO:0006352">
    <property type="term" value="P:DNA-templated transcription initiation"/>
    <property type="evidence" value="ECO:0007669"/>
    <property type="project" value="InterPro"/>
</dbReference>
<dbReference type="PRINTS" id="PR00046">
    <property type="entry name" value="SIGMA70FCT"/>
</dbReference>
<dbReference type="Gene3D" id="1.10.1740.10">
    <property type="match status" value="1"/>
</dbReference>
<evidence type="ECO:0000259" key="7">
    <source>
        <dbReference type="Pfam" id="PF04545"/>
    </source>
</evidence>
<keyword evidence="8" id="KW-0614">Plasmid</keyword>
<dbReference type="Pfam" id="PF04545">
    <property type="entry name" value="Sigma70_r4"/>
    <property type="match status" value="1"/>
</dbReference>
<dbReference type="GO" id="GO:0016987">
    <property type="term" value="F:sigma factor activity"/>
    <property type="evidence" value="ECO:0007669"/>
    <property type="project" value="UniProtKB-KW"/>
</dbReference>
<evidence type="ECO:0000259" key="6">
    <source>
        <dbReference type="Pfam" id="PF04542"/>
    </source>
</evidence>
<dbReference type="InterPro" id="IPR000943">
    <property type="entry name" value="RNA_pol_sigma70"/>
</dbReference>
<dbReference type="InterPro" id="IPR013324">
    <property type="entry name" value="RNA_pol_sigma_r3/r4-like"/>
</dbReference>
<evidence type="ECO:0000313" key="9">
    <source>
        <dbReference type="Proteomes" id="UP000501421"/>
    </source>
</evidence>
<evidence type="ECO:0000313" key="8">
    <source>
        <dbReference type="EMBL" id="BBW98909.1"/>
    </source>
</evidence>
<dbReference type="AlphaFoldDB" id="A0A679FV97"/>
<dbReference type="Gene3D" id="1.10.10.10">
    <property type="entry name" value="Winged helix-like DNA-binding domain superfamily/Winged helix DNA-binding domain"/>
    <property type="match status" value="1"/>
</dbReference>
<keyword evidence="3" id="KW-0731">Sigma factor</keyword>
<dbReference type="EMBL" id="AP022558">
    <property type="protein sequence ID" value="BBW98909.1"/>
    <property type="molecule type" value="Genomic_DNA"/>
</dbReference>